<proteinExistence type="predicted"/>
<reference evidence="3 4" key="1">
    <citation type="submission" date="2018-06" db="EMBL/GenBank/DDBJ databases">
        <authorList>
            <consortium name="Pathogen Informatics"/>
            <person name="Doyle S."/>
        </authorList>
    </citation>
    <scope>NUCLEOTIDE SEQUENCE [LARGE SCALE GENOMIC DNA]</scope>
    <source>
        <strain evidence="3 4">NCTC13105</strain>
    </source>
</reference>
<feature type="compositionally biased region" description="Low complexity" evidence="2">
    <location>
        <begin position="461"/>
        <end position="472"/>
    </location>
</feature>
<dbReference type="GO" id="GO:0008168">
    <property type="term" value="F:methyltransferase activity"/>
    <property type="evidence" value="ECO:0007669"/>
    <property type="project" value="UniProtKB-KW"/>
</dbReference>
<feature type="region of interest" description="Disordered" evidence="2">
    <location>
        <begin position="450"/>
        <end position="481"/>
    </location>
</feature>
<dbReference type="EMBL" id="UFVB01000002">
    <property type="protein sequence ID" value="SUX04590.1"/>
    <property type="molecule type" value="Genomic_DNA"/>
</dbReference>
<evidence type="ECO:0000313" key="4">
    <source>
        <dbReference type="Proteomes" id="UP000254131"/>
    </source>
</evidence>
<accession>A0AAX2M3U2</accession>
<gene>
    <name evidence="3" type="ORF">NCTC13105_01903</name>
</gene>
<keyword evidence="1" id="KW-0175">Coiled coil</keyword>
<dbReference type="GO" id="GO:0032259">
    <property type="term" value="P:methylation"/>
    <property type="evidence" value="ECO:0007669"/>
    <property type="project" value="UniProtKB-KW"/>
</dbReference>
<protein>
    <submittedName>
        <fullName evidence="3">Methyltransferase small</fullName>
    </submittedName>
</protein>
<keyword evidence="3" id="KW-0489">Methyltransferase</keyword>
<sequence length="1411" mass="165599">MHAENNLSPEDRQGIENAVLAKKDIIPDWIANFNRQDIEDLQKKIENASEDVGRFSNIINSYSKQYPTLEPIARKIRIITKPTENTLKIMDYSLEYVLNGERSVVIKAIAEGVETIVYTVGISATAIAAGIVSLVGILCPDSAPLVAFGAFVIFTQGEELSYYISQKAKEIIINFLNPKIQYFPQTIHLGNGQYYKNDKNIDEIFNNIYEVLGLSLFTPHPYPRYSKEYEFALAKKKELITKTSIASNSYNFMDEEYLKNIQDLKEQDQIIDQEEQKYQLALKLYKEDSKIKNEIFNSLFKSLNENLSFQLKQERNTFLNPNQSLNIIATKKYSLKTLNLQDIDNININSEFAYLRTLFLCEAFLVLDNNDKALLNEKIAKEILEYDEDEYILFIFHKAKLNDTYLKARKELYKSIDEFKKLGFKDLENAYQTYMNSLIVNKEINSRDKTINKNENKEINKNSNQDENSNQESDTKENTNSTKEQDFYLLSSHSKNLNHFILENKDKNKKIIFLNNASSMSNLIHIYDSHCDIFIKNESLLDIKRIEKEYDIKFKEFNTRVFFYEKLLLGAKENNEFSFEDKEENLLYYFKYDKEDLNSLGDLNIKYNNHNAKIKNYSLLEESLNIKLEPKELKKEIAYNNTSFNKISKEPLNESSSSAKKPCFITLYLKDEHNKPIANAKIIIKGFKHDEALRVVNLKRRSDEKGKIRFDKEKYFSDCYSFKVKLDESKAYFPTPLQNAKRIFNNYTHHKVGLILKFKAKDHLVYDGFNVYHYKGNELINSYMARSGTAKADNEKRSKKQIANYFYQDEKDTSKGKKAYFYYDDESIKDRFGTLPEGEYYLKINEIAKDTNPSFLKDYPFEIGKTWGKCCVRLYTNKECSKTFKEIKIKESNEKENKTSKKDKKEQSIIKDNLYLYSINEKGEFGSSGSIGMAQAQLLEDLSKQAKFIQDEKEGIVSLRVEYPKQEKSKVNFIKEIEWELDEDEDVVSAEKSVRIIIDEKANFAPGTYVECEVDGLEDDVNIVWALAQIQNEAGLQRILEGKEHLEFKDIKFLKDESKYFHECWEMDDEEKDEEFEKIGFSLPLTRANEEEFDKYYALVFAYEDKNKFKRLPNLNDAYKIIDMSFKVGSGRDDRVKDLFTREELKALNVYNLNRQKSIDSVEEANWFLRANLKNQEKRDFFTYLRTYPQFAGKIAYIYYRFDLINKEFLTSISEKDKGNYLQDRDGKYISTIINKILPLEYKNGKSFKQFHTELLNNKNRDLKECKDFLKALTQTLCKEFNLPLENVVFYSQKPSGSLSFGAYEENKVRLNQYILKAYFKEFAKTVFHECRHFYIEKYYNHNMDALGRYVFYSEKAYINEKIIFDKFSRICDPSENYLVGCNIGAIQDAYEIQPNERDPRYVETLIGRSL</sequence>
<organism evidence="3 4">
    <name type="scientific">Campylobacter jejuni</name>
    <dbReference type="NCBI Taxonomy" id="197"/>
    <lineage>
        <taxon>Bacteria</taxon>
        <taxon>Pseudomonadati</taxon>
        <taxon>Campylobacterota</taxon>
        <taxon>Epsilonproteobacteria</taxon>
        <taxon>Campylobacterales</taxon>
        <taxon>Campylobacteraceae</taxon>
        <taxon>Campylobacter</taxon>
    </lineage>
</organism>
<dbReference type="Proteomes" id="UP000254131">
    <property type="component" value="Unassembled WGS sequence"/>
</dbReference>
<evidence type="ECO:0000313" key="3">
    <source>
        <dbReference type="EMBL" id="SUX04590.1"/>
    </source>
</evidence>
<name>A0AAX2M3U2_CAMJU</name>
<evidence type="ECO:0000256" key="2">
    <source>
        <dbReference type="SAM" id="MobiDB-lite"/>
    </source>
</evidence>
<feature type="coiled-coil region" evidence="1">
    <location>
        <begin position="31"/>
        <end position="58"/>
    </location>
</feature>
<feature type="compositionally biased region" description="Basic and acidic residues" evidence="2">
    <location>
        <begin position="450"/>
        <end position="460"/>
    </location>
</feature>
<evidence type="ECO:0000256" key="1">
    <source>
        <dbReference type="SAM" id="Coils"/>
    </source>
</evidence>
<dbReference type="RefSeq" id="WP_251823266.1">
    <property type="nucleotide sequence ID" value="NZ_UFVB01000002.1"/>
</dbReference>
<keyword evidence="3" id="KW-0808">Transferase</keyword>
<comment type="caution">
    <text evidence="3">The sequence shown here is derived from an EMBL/GenBank/DDBJ whole genome shotgun (WGS) entry which is preliminary data.</text>
</comment>